<dbReference type="InterPro" id="IPR038186">
    <property type="entry name" value="CHAD_dom_sf"/>
</dbReference>
<dbReference type="EMBL" id="RPEM01000038">
    <property type="protein sequence ID" value="TGD41260.1"/>
    <property type="molecule type" value="Genomic_DNA"/>
</dbReference>
<proteinExistence type="predicted"/>
<dbReference type="PROSITE" id="PS51708">
    <property type="entry name" value="CHAD"/>
    <property type="match status" value="1"/>
</dbReference>
<dbReference type="Pfam" id="PF05235">
    <property type="entry name" value="CHAD"/>
    <property type="match status" value="1"/>
</dbReference>
<dbReference type="InterPro" id="IPR039013">
    <property type="entry name" value="YgiF"/>
</dbReference>
<dbReference type="PROSITE" id="PS51707">
    <property type="entry name" value="CYTH"/>
    <property type="match status" value="1"/>
</dbReference>
<dbReference type="PANTHER" id="PTHR39569:SF1">
    <property type="entry name" value="INORGANIC TRIPHOSPHATASE"/>
    <property type="match status" value="1"/>
</dbReference>
<dbReference type="InterPro" id="IPR023577">
    <property type="entry name" value="CYTH_domain"/>
</dbReference>
<gene>
    <name evidence="3" type="ORF">EEB11_19245</name>
</gene>
<organism evidence="3 4">
    <name type="scientific">Pseudotabrizicola sediminis</name>
    <dbReference type="NCBI Taxonomy" id="2486418"/>
    <lineage>
        <taxon>Bacteria</taxon>
        <taxon>Pseudomonadati</taxon>
        <taxon>Pseudomonadota</taxon>
        <taxon>Alphaproteobacteria</taxon>
        <taxon>Rhodobacterales</taxon>
        <taxon>Paracoccaceae</taxon>
        <taxon>Pseudotabrizicola</taxon>
    </lineage>
</organism>
<reference evidence="3 4" key="1">
    <citation type="submission" date="2018-11" db="EMBL/GenBank/DDBJ databases">
        <title>Tabrizicola sp. isolated from sediment of alpine lake.</title>
        <authorList>
            <person name="Liu Z."/>
        </authorList>
    </citation>
    <scope>NUCLEOTIDE SEQUENCE [LARGE SCALE GENOMIC DNA]</scope>
    <source>
        <strain evidence="3 4">DRYC-M-16</strain>
    </source>
</reference>
<dbReference type="Proteomes" id="UP000297741">
    <property type="component" value="Unassembled WGS sequence"/>
</dbReference>
<protein>
    <submittedName>
        <fullName evidence="3">Inorganic triphosphatase</fullName>
    </submittedName>
</protein>
<evidence type="ECO:0000259" key="1">
    <source>
        <dbReference type="PROSITE" id="PS51707"/>
    </source>
</evidence>
<keyword evidence="4" id="KW-1185">Reference proteome</keyword>
<comment type="caution">
    <text evidence="3">The sequence shown here is derived from an EMBL/GenBank/DDBJ whole genome shotgun (WGS) entry which is preliminary data.</text>
</comment>
<dbReference type="Pfam" id="PF01928">
    <property type="entry name" value="CYTH"/>
    <property type="match status" value="1"/>
</dbReference>
<dbReference type="SUPFAM" id="SSF55154">
    <property type="entry name" value="CYTH-like phosphatases"/>
    <property type="match status" value="1"/>
</dbReference>
<accession>A0ABY2KKZ3</accession>
<evidence type="ECO:0000313" key="4">
    <source>
        <dbReference type="Proteomes" id="UP000297741"/>
    </source>
</evidence>
<dbReference type="Gene3D" id="1.40.20.10">
    <property type="entry name" value="CHAD domain"/>
    <property type="match status" value="1"/>
</dbReference>
<dbReference type="PANTHER" id="PTHR39569">
    <property type="entry name" value="INORGANIC TRIPHOSPHATASE"/>
    <property type="match status" value="1"/>
</dbReference>
<feature type="domain" description="CYTH" evidence="1">
    <location>
        <begin position="1"/>
        <end position="195"/>
    </location>
</feature>
<dbReference type="CDD" id="cd07756">
    <property type="entry name" value="CYTH-like_Pase_CHAD"/>
    <property type="match status" value="1"/>
</dbReference>
<dbReference type="SMART" id="SM00880">
    <property type="entry name" value="CHAD"/>
    <property type="match status" value="1"/>
</dbReference>
<evidence type="ECO:0000259" key="2">
    <source>
        <dbReference type="PROSITE" id="PS51708"/>
    </source>
</evidence>
<name>A0ABY2KKZ3_9RHOB</name>
<dbReference type="SMART" id="SM01118">
    <property type="entry name" value="CYTH"/>
    <property type="match status" value="1"/>
</dbReference>
<dbReference type="InterPro" id="IPR007899">
    <property type="entry name" value="CHAD_dom"/>
</dbReference>
<sequence length="483" mass="53671">MKEIELKLQLDAVSAEVLGASNVLPEQWRTVQQRDLYFDTADHALAEAGLSLRIRQSGSHRTQTIKRSGSSEAGLFARSEWEMPVTTDGPVIDGSSPIHALLGEAVEDLIRVFEVEVTRRIWDVQDGCTNIEVVIDRGTIRAGDRHISICEMEMELKSGQPQALFDLARKLGGATPVRLGVLTKPERGNLLRQAQRAVVKAVPMPLEDDMTAAEAFQVIVQACIKQFRLNEDLLLASRSPKPLHQARVALRRLRSAFSIFKPLLGADAYELREGLRDLAGALGPARELDVLLRRARPGPLRDRLQTEREAAYDRVEEELGSVKARALMLTLVEWVQYGSFIVNPDLDETRTLSVRAFAGRALSRFRRKVKEGGRNIRRMDDVARHELRKDAKKLRYAADFFALLFDGKGEKVRQQNFIVALEAVQDELGALNDLATVPHILDRLALADHPEAPALLAGGTKKALIAAAADAHGSLIDAGRYWR</sequence>
<dbReference type="InterPro" id="IPR033469">
    <property type="entry name" value="CYTH-like_dom_sf"/>
</dbReference>
<evidence type="ECO:0000313" key="3">
    <source>
        <dbReference type="EMBL" id="TGD41260.1"/>
    </source>
</evidence>
<feature type="domain" description="CHAD" evidence="2">
    <location>
        <begin position="209"/>
        <end position="483"/>
    </location>
</feature>
<dbReference type="RefSeq" id="WP_135434173.1">
    <property type="nucleotide sequence ID" value="NZ_RPEM01000038.1"/>
</dbReference>
<dbReference type="Gene3D" id="2.40.320.10">
    <property type="entry name" value="Hypothetical Protein Pfu-838710-001"/>
    <property type="match status" value="1"/>
</dbReference>